<dbReference type="Gene3D" id="3.40.50.300">
    <property type="entry name" value="P-loop containing nucleotide triphosphate hydrolases"/>
    <property type="match status" value="1"/>
</dbReference>
<dbReference type="PANTHER" id="PTHR46082:SF6">
    <property type="entry name" value="AAA+ ATPASE DOMAIN-CONTAINING PROTEIN-RELATED"/>
    <property type="match status" value="1"/>
</dbReference>
<feature type="compositionally biased region" description="Basic and acidic residues" evidence="1">
    <location>
        <begin position="833"/>
        <end position="857"/>
    </location>
</feature>
<feature type="region of interest" description="Disordered" evidence="1">
    <location>
        <begin position="243"/>
        <end position="267"/>
    </location>
</feature>
<dbReference type="SUPFAM" id="SSF48452">
    <property type="entry name" value="TPR-like"/>
    <property type="match status" value="3"/>
</dbReference>
<reference evidence="2" key="2">
    <citation type="submission" date="2023-06" db="EMBL/GenBank/DDBJ databases">
        <authorList>
            <consortium name="Lawrence Berkeley National Laboratory"/>
            <person name="Haridas S."/>
            <person name="Hensen N."/>
            <person name="Bonometti L."/>
            <person name="Westerberg I."/>
            <person name="Brannstrom I.O."/>
            <person name="Guillou S."/>
            <person name="Cros-Aarteil S."/>
            <person name="Calhoun S."/>
            <person name="Kuo A."/>
            <person name="Mondo S."/>
            <person name="Pangilinan J."/>
            <person name="Riley R."/>
            <person name="Labutti K."/>
            <person name="Andreopoulos B."/>
            <person name="Lipzen A."/>
            <person name="Chen C."/>
            <person name="Yanf M."/>
            <person name="Daum C."/>
            <person name="Ng V."/>
            <person name="Clum A."/>
            <person name="Steindorff A."/>
            <person name="Ohm R."/>
            <person name="Martin F."/>
            <person name="Silar P."/>
            <person name="Natvig D."/>
            <person name="Lalanne C."/>
            <person name="Gautier V."/>
            <person name="Ament-Velasquez S.L."/>
            <person name="Kruys A."/>
            <person name="Hutchinson M.I."/>
            <person name="Powell A.J."/>
            <person name="Barry K."/>
            <person name="Miller A.N."/>
            <person name="Grigoriev I.V."/>
            <person name="Debuchy R."/>
            <person name="Gladieux P."/>
            <person name="Thoren M.H."/>
            <person name="Johannesson H."/>
        </authorList>
    </citation>
    <scope>NUCLEOTIDE SEQUENCE</scope>
    <source>
        <strain evidence="2">CBS 958.72</strain>
    </source>
</reference>
<feature type="region of interest" description="Disordered" evidence="1">
    <location>
        <begin position="824"/>
        <end position="861"/>
    </location>
</feature>
<dbReference type="Pfam" id="PF13424">
    <property type="entry name" value="TPR_12"/>
    <property type="match status" value="2"/>
</dbReference>
<accession>A0AAE0KJY6</accession>
<organism evidence="2 3">
    <name type="scientific">Lasiosphaeria ovina</name>
    <dbReference type="NCBI Taxonomy" id="92902"/>
    <lineage>
        <taxon>Eukaryota</taxon>
        <taxon>Fungi</taxon>
        <taxon>Dikarya</taxon>
        <taxon>Ascomycota</taxon>
        <taxon>Pezizomycotina</taxon>
        <taxon>Sordariomycetes</taxon>
        <taxon>Sordariomycetidae</taxon>
        <taxon>Sordariales</taxon>
        <taxon>Lasiosphaeriaceae</taxon>
        <taxon>Lasiosphaeria</taxon>
    </lineage>
</organism>
<dbReference type="PANTHER" id="PTHR46082">
    <property type="entry name" value="ATP/GTP-BINDING PROTEIN-RELATED"/>
    <property type="match status" value="1"/>
</dbReference>
<evidence type="ECO:0000313" key="3">
    <source>
        <dbReference type="Proteomes" id="UP001287356"/>
    </source>
</evidence>
<reference evidence="2" key="1">
    <citation type="journal article" date="2023" name="Mol. Phylogenet. Evol.">
        <title>Genome-scale phylogeny and comparative genomics of the fungal order Sordariales.</title>
        <authorList>
            <person name="Hensen N."/>
            <person name="Bonometti L."/>
            <person name="Westerberg I."/>
            <person name="Brannstrom I.O."/>
            <person name="Guillou S."/>
            <person name="Cros-Aarteil S."/>
            <person name="Calhoun S."/>
            <person name="Haridas S."/>
            <person name="Kuo A."/>
            <person name="Mondo S."/>
            <person name="Pangilinan J."/>
            <person name="Riley R."/>
            <person name="LaButti K."/>
            <person name="Andreopoulos B."/>
            <person name="Lipzen A."/>
            <person name="Chen C."/>
            <person name="Yan M."/>
            <person name="Daum C."/>
            <person name="Ng V."/>
            <person name="Clum A."/>
            <person name="Steindorff A."/>
            <person name="Ohm R.A."/>
            <person name="Martin F."/>
            <person name="Silar P."/>
            <person name="Natvig D.O."/>
            <person name="Lalanne C."/>
            <person name="Gautier V."/>
            <person name="Ament-Velasquez S.L."/>
            <person name="Kruys A."/>
            <person name="Hutchinson M.I."/>
            <person name="Powell A.J."/>
            <person name="Barry K."/>
            <person name="Miller A.N."/>
            <person name="Grigoriev I.V."/>
            <person name="Debuchy R."/>
            <person name="Gladieux P."/>
            <person name="Hiltunen Thoren M."/>
            <person name="Johannesson H."/>
        </authorList>
    </citation>
    <scope>NUCLEOTIDE SEQUENCE</scope>
    <source>
        <strain evidence="2">CBS 958.72</strain>
    </source>
</reference>
<proteinExistence type="predicted"/>
<feature type="region of interest" description="Disordered" evidence="1">
    <location>
        <begin position="1"/>
        <end position="20"/>
    </location>
</feature>
<dbReference type="Pfam" id="PF13374">
    <property type="entry name" value="TPR_10"/>
    <property type="match status" value="1"/>
</dbReference>
<dbReference type="Gene3D" id="1.25.40.10">
    <property type="entry name" value="Tetratricopeptide repeat domain"/>
    <property type="match status" value="3"/>
</dbReference>
<dbReference type="InterPro" id="IPR053137">
    <property type="entry name" value="NLR-like"/>
</dbReference>
<dbReference type="InterPro" id="IPR011717">
    <property type="entry name" value="TPR-4"/>
</dbReference>
<dbReference type="InterPro" id="IPR011990">
    <property type="entry name" value="TPR-like_helical_dom_sf"/>
</dbReference>
<name>A0AAE0KJY6_9PEZI</name>
<evidence type="ECO:0000256" key="1">
    <source>
        <dbReference type="SAM" id="MobiDB-lite"/>
    </source>
</evidence>
<dbReference type="EMBL" id="JAULSN010000003">
    <property type="protein sequence ID" value="KAK3377240.1"/>
    <property type="molecule type" value="Genomic_DNA"/>
</dbReference>
<evidence type="ECO:0000313" key="2">
    <source>
        <dbReference type="EMBL" id="KAK3377240.1"/>
    </source>
</evidence>
<evidence type="ECO:0008006" key="4">
    <source>
        <dbReference type="Google" id="ProtNLM"/>
    </source>
</evidence>
<sequence length="882" mass="97785">MRQSASLPSYPSRGIRSNHRDMARFNEPTDAGFLAIAAELKRWIRDVGKRAQSRSPNPSPHFGVPKTRHSGFAGRADILSQIWVSANSTVRFYECYVEIARKLRLPGWNDAEVDPLLLVLEWFKANASGRWILVLDNADDSDVLFEPSHHPTWRNSSTMKPLVSFVPQGDCGKVLVTTRDSRIGKLFMENAEPLAVPLMPEDDAAAYIRMNGITVAQYLEQLNSSEDDFVDLLNIELQDLRRDFESSQPPRRTHHGADGAVGPQRNPEAILHEPNERRAVFTAALGTLLAYDLISFQKSSNCYSVHRLVQRIMRWWLGASGLAEETERVAAQALCRAFPEIDPDKWTTYELLLPHIDSLQTALGPASTATDTSQLLGLVLKAANYENARGRYGLAEKRLLAAEQQRLLCVPESDNTAVLRLEIQHHLVKSIYDSGRLRIAEEMARGVVTEREALLGIESPSTLASLHELGSVCHALGKYDEALEIFRGILDKRLSFFRAHQKSTDNNKTDTSTAKDVAEAQIHVPRSLLALGKYDESEEMARAAYQQSSELLGELHILTLQCLDILASILRRNGKYDESKAVGRRAFDGRAEVLGPAHPDTLYSLNRLAIVSKCVGDLEEAERLFRLTLESLGPDASATNPKALSVTNGLVGVLRDQAKYNDALRLATELLERRRQVLPEGHVSIATSVQGIAKILQLWGHFDKAEPYALEAVALRHDLHGAAHPDTLNARTIHAEVMLGKGNLAEAEATLIDVIATSKSLLRNDHPTILTRTGLLAKVLAAQGRFADAVSLAERVLVGLEKNKSKTKIAEELIQKTKEWSLAGGNRIPGASDPHENLNHDYRPRTPSENEHAETSKASRHVYPSLTAWRVQSRVATGSRCQ</sequence>
<keyword evidence="3" id="KW-1185">Reference proteome</keyword>
<dbReference type="Pfam" id="PF07721">
    <property type="entry name" value="TPR_4"/>
    <property type="match status" value="1"/>
</dbReference>
<gene>
    <name evidence="2" type="ORF">B0T24DRAFT_701550</name>
</gene>
<protein>
    <recommendedName>
        <fullName evidence="4">Kinesin light chain</fullName>
    </recommendedName>
</protein>
<dbReference type="Proteomes" id="UP001287356">
    <property type="component" value="Unassembled WGS sequence"/>
</dbReference>
<dbReference type="AlphaFoldDB" id="A0AAE0KJY6"/>
<dbReference type="InterPro" id="IPR027417">
    <property type="entry name" value="P-loop_NTPase"/>
</dbReference>
<dbReference type="GO" id="GO:0042802">
    <property type="term" value="F:identical protein binding"/>
    <property type="evidence" value="ECO:0007669"/>
    <property type="project" value="InterPro"/>
</dbReference>
<comment type="caution">
    <text evidence="2">The sequence shown here is derived from an EMBL/GenBank/DDBJ whole genome shotgun (WGS) entry which is preliminary data.</text>
</comment>